<dbReference type="Proteomes" id="UP000076660">
    <property type="component" value="Unassembled WGS sequence"/>
</dbReference>
<sequence length="718" mass="76907">MDEHVGTPPGLVEALVPVVAELAPVIRARIPRGPAAALGRLGAPEARPDAFTPRAGRLMTGHGESEALSLLRSLGDPVSERLLGALELTLDGLSVAVPDEVAAAVREPEGTPRSFGFMMIDGPVAETVTQVRLLDQLSPGVSGLIVALVAELAAHADVSPMLRPAPESDGEEELAAEHGAAHLALAVAVAMPILKRIEAPLLAGKPPVVVGVALGAVSALLRESPMPSAYPAALLEKRRAEYLLPSHSSGSAPVRGHRFVLAERPVEDEADFSGNGLVATVPGGVAVRTGLGDGQMQVSTQILEGPPDRLDVDWWDEVVEISWRAERGDATFGEDDRRRPVTPPWPGDFRVRVHAIGRDGDERERYELMLWEASPAPDVVHKQADRLGHVLRGEPVPERGSPPEADYRWIGESALGDAATVTVIAGGDAAEVLRGFGADPAEPVSALELSQLFELDPWVVVLRVDGGVLAAEFNGYQGSYEPVLEPLSLAGRTASMYWNVNGLTRLSFADKGKVLAGFELGHQEEIADQGVREALADLDFGSYRDRREKAFVAVERYTGYRMKAEDIERMTAADVAYRIVPRLPRLYPEVRNADGSRKYPGDGPLGADTDRLAFLADETLRDLAWHAATVAAENAGVVGEPAFADTLARRGLSPEAELLARRSQLHAHREHAWLWQAIHRATNPDPLGAAIGTLNAARYAAGASAADLLDHARRMLDR</sequence>
<name>A0A1W2LND3_9PSEU</name>
<protein>
    <submittedName>
        <fullName evidence="1">Uncharacterized protein</fullName>
    </submittedName>
</protein>
<dbReference type="RefSeq" id="WP_063276982.1">
    <property type="nucleotide sequence ID" value="NZ_LQMT02000030.1"/>
</dbReference>
<proteinExistence type="predicted"/>
<reference evidence="1 2" key="1">
    <citation type="submission" date="2016-12" db="EMBL/GenBank/DDBJ databases">
        <title>Amycolatopsis keratiniphila subsp. keratiniphila genome sequencing and assembly.</title>
        <authorList>
            <person name="Mayilraj S."/>
            <person name="Kaur N."/>
        </authorList>
    </citation>
    <scope>NUCLEOTIDE SEQUENCE [LARGE SCALE GENOMIC DNA]</scope>
    <source>
        <strain evidence="1 2">DSM 44409</strain>
    </source>
</reference>
<evidence type="ECO:0000313" key="2">
    <source>
        <dbReference type="Proteomes" id="UP000076660"/>
    </source>
</evidence>
<evidence type="ECO:0000313" key="1">
    <source>
        <dbReference type="EMBL" id="ONF64656.1"/>
    </source>
</evidence>
<dbReference type="InterPro" id="IPR045592">
    <property type="entry name" value="DUF6461"/>
</dbReference>
<dbReference type="OrthoDB" id="4485313at2"/>
<dbReference type="EMBL" id="LQMT02000030">
    <property type="protein sequence ID" value="ONF64656.1"/>
    <property type="molecule type" value="Genomic_DNA"/>
</dbReference>
<accession>A0A1W2LND3</accession>
<organism evidence="1 2">
    <name type="scientific">Amycolatopsis keratiniphila subsp. keratiniphila</name>
    <dbReference type="NCBI Taxonomy" id="227715"/>
    <lineage>
        <taxon>Bacteria</taxon>
        <taxon>Bacillati</taxon>
        <taxon>Actinomycetota</taxon>
        <taxon>Actinomycetes</taxon>
        <taxon>Pseudonocardiales</taxon>
        <taxon>Pseudonocardiaceae</taxon>
        <taxon>Amycolatopsis</taxon>
        <taxon>Amycolatopsis japonica group</taxon>
    </lineage>
</organism>
<dbReference type="AlphaFoldDB" id="A0A1W2LND3"/>
<comment type="caution">
    <text evidence="1">The sequence shown here is derived from an EMBL/GenBank/DDBJ whole genome shotgun (WGS) entry which is preliminary data.</text>
</comment>
<dbReference type="Pfam" id="PF20062">
    <property type="entry name" value="DUF6461"/>
    <property type="match status" value="1"/>
</dbReference>
<gene>
    <name evidence="1" type="ORF">AVR91_0228715</name>
</gene>